<dbReference type="Proteomes" id="UP001163321">
    <property type="component" value="Chromosome 12"/>
</dbReference>
<name>A0ACC0WJJ0_9STRA</name>
<gene>
    <name evidence="1" type="ORF">PsorP6_011715</name>
</gene>
<evidence type="ECO:0000313" key="2">
    <source>
        <dbReference type="Proteomes" id="UP001163321"/>
    </source>
</evidence>
<dbReference type="EMBL" id="CM047591">
    <property type="protein sequence ID" value="KAI9918825.1"/>
    <property type="molecule type" value="Genomic_DNA"/>
</dbReference>
<sequence>MIRRLERQTPILHKLEMADLQSKMEARSQDIDRAKNQIPETTQKKHSNFEPAGQYLRSGTGCIPGGDSEVENSGPRSFRTNGSCSNRLHGTSSLIA</sequence>
<reference evidence="1 2" key="1">
    <citation type="journal article" date="2022" name="bioRxiv">
        <title>The genome of the oomycete Peronosclerospora sorghi, a cosmopolitan pathogen of maize and sorghum, is inflated with dispersed pseudogenes.</title>
        <authorList>
            <person name="Fletcher K."/>
            <person name="Martin F."/>
            <person name="Isakeit T."/>
            <person name="Cavanaugh K."/>
            <person name="Magill C."/>
            <person name="Michelmore R."/>
        </authorList>
    </citation>
    <scope>NUCLEOTIDE SEQUENCE [LARGE SCALE GENOMIC DNA]</scope>
    <source>
        <strain evidence="1">P6</strain>
    </source>
</reference>
<evidence type="ECO:0000313" key="1">
    <source>
        <dbReference type="EMBL" id="KAI9918825.1"/>
    </source>
</evidence>
<accession>A0ACC0WJJ0</accession>
<comment type="caution">
    <text evidence="1">The sequence shown here is derived from an EMBL/GenBank/DDBJ whole genome shotgun (WGS) entry which is preliminary data.</text>
</comment>
<keyword evidence="2" id="KW-1185">Reference proteome</keyword>
<organism evidence="1 2">
    <name type="scientific">Peronosclerospora sorghi</name>
    <dbReference type="NCBI Taxonomy" id="230839"/>
    <lineage>
        <taxon>Eukaryota</taxon>
        <taxon>Sar</taxon>
        <taxon>Stramenopiles</taxon>
        <taxon>Oomycota</taxon>
        <taxon>Peronosporomycetes</taxon>
        <taxon>Peronosporales</taxon>
        <taxon>Peronosporaceae</taxon>
        <taxon>Peronosclerospora</taxon>
    </lineage>
</organism>
<protein>
    <submittedName>
        <fullName evidence="1">Uncharacterized protein</fullName>
    </submittedName>
</protein>
<proteinExistence type="predicted"/>